<dbReference type="Pfam" id="PF01535">
    <property type="entry name" value="PPR"/>
    <property type="match status" value="1"/>
</dbReference>
<proteinExistence type="predicted"/>
<dbReference type="Pfam" id="PF13041">
    <property type="entry name" value="PPR_2"/>
    <property type="match status" value="2"/>
</dbReference>
<sequence>MLLEGAIPAIPTSFRSLQQNLFSLLYNCNSIKKTNLVNLYAMGSGSDGVGNARQVFGEMSVRNVVTLNSLLAGYVRNRDIDMAHGVFNEMPARNVVSWTTMIAGCAQNGRCKQPLALFGEMQRANVELDQMVLVAVLSACAELGDLKLGRWVHSRTSVSWTSMIPAYAKQGRGEEALRTFHWMQCSGASEARPDKITFIGDASFVRRKMVEMGVKKPAGISWVEIDGVIQDFIAGDWSPVHGYSIYKVLGEILAQAKSEGCEPDI</sequence>
<dbReference type="Gene3D" id="1.25.40.10">
    <property type="entry name" value="Tetratricopeptide repeat domain"/>
    <property type="match status" value="2"/>
</dbReference>
<dbReference type="Proteomes" id="UP000585474">
    <property type="component" value="Unassembled WGS sequence"/>
</dbReference>
<gene>
    <name evidence="3" type="ORF">Acr_23g0005070</name>
</gene>
<dbReference type="GO" id="GO:0009451">
    <property type="term" value="P:RNA modification"/>
    <property type="evidence" value="ECO:0007669"/>
    <property type="project" value="InterPro"/>
</dbReference>
<evidence type="ECO:0000313" key="4">
    <source>
        <dbReference type="Proteomes" id="UP000585474"/>
    </source>
</evidence>
<evidence type="ECO:0000256" key="2">
    <source>
        <dbReference type="PROSITE-ProRule" id="PRU00708"/>
    </source>
</evidence>
<reference evidence="3 4" key="1">
    <citation type="submission" date="2019-07" db="EMBL/GenBank/DDBJ databases">
        <title>De Novo Assembly of kiwifruit Actinidia rufa.</title>
        <authorList>
            <person name="Sugita-Konishi S."/>
            <person name="Sato K."/>
            <person name="Mori E."/>
            <person name="Abe Y."/>
            <person name="Kisaki G."/>
            <person name="Hamano K."/>
            <person name="Suezawa K."/>
            <person name="Otani M."/>
            <person name="Fukuda T."/>
            <person name="Manabe T."/>
            <person name="Gomi K."/>
            <person name="Tabuchi M."/>
            <person name="Akimitsu K."/>
            <person name="Kataoka I."/>
        </authorList>
    </citation>
    <scope>NUCLEOTIDE SEQUENCE [LARGE SCALE GENOMIC DNA]</scope>
    <source>
        <strain evidence="4">cv. Fuchu</strain>
    </source>
</reference>
<organism evidence="3 4">
    <name type="scientific">Actinidia rufa</name>
    <dbReference type="NCBI Taxonomy" id="165716"/>
    <lineage>
        <taxon>Eukaryota</taxon>
        <taxon>Viridiplantae</taxon>
        <taxon>Streptophyta</taxon>
        <taxon>Embryophyta</taxon>
        <taxon>Tracheophyta</taxon>
        <taxon>Spermatophyta</taxon>
        <taxon>Magnoliopsida</taxon>
        <taxon>eudicotyledons</taxon>
        <taxon>Gunneridae</taxon>
        <taxon>Pentapetalae</taxon>
        <taxon>asterids</taxon>
        <taxon>Ericales</taxon>
        <taxon>Actinidiaceae</taxon>
        <taxon>Actinidia</taxon>
    </lineage>
</organism>
<dbReference type="AlphaFoldDB" id="A0A7J0GMW3"/>
<evidence type="ECO:0000256" key="1">
    <source>
        <dbReference type="ARBA" id="ARBA00022737"/>
    </source>
</evidence>
<protein>
    <submittedName>
        <fullName evidence="3">Pentatricopeptide repeat (PPR) superfamily protein</fullName>
    </submittedName>
</protein>
<accession>A0A7J0GMW3</accession>
<dbReference type="PANTHER" id="PTHR47926">
    <property type="entry name" value="PENTATRICOPEPTIDE REPEAT-CONTAINING PROTEIN"/>
    <property type="match status" value="1"/>
</dbReference>
<keyword evidence="4" id="KW-1185">Reference proteome</keyword>
<name>A0A7J0GMW3_9ERIC</name>
<feature type="repeat" description="PPR" evidence="2">
    <location>
        <begin position="63"/>
        <end position="93"/>
    </location>
</feature>
<dbReference type="PANTHER" id="PTHR47926:SF526">
    <property type="entry name" value="PENTACOTRIPEPTIDE-REPEAT REGION OF PRORP DOMAIN-CONTAINING PROTEIN"/>
    <property type="match status" value="1"/>
</dbReference>
<dbReference type="InterPro" id="IPR002885">
    <property type="entry name" value="PPR_rpt"/>
</dbReference>
<dbReference type="InterPro" id="IPR011990">
    <property type="entry name" value="TPR-like_helical_dom_sf"/>
</dbReference>
<feature type="repeat" description="PPR" evidence="2">
    <location>
        <begin position="94"/>
        <end position="128"/>
    </location>
</feature>
<evidence type="ECO:0000313" key="3">
    <source>
        <dbReference type="EMBL" id="GFZ12122.1"/>
    </source>
</evidence>
<feature type="repeat" description="PPR" evidence="2">
    <location>
        <begin position="156"/>
        <end position="190"/>
    </location>
</feature>
<dbReference type="NCBIfam" id="TIGR00756">
    <property type="entry name" value="PPR"/>
    <property type="match status" value="3"/>
</dbReference>
<dbReference type="GO" id="GO:0003723">
    <property type="term" value="F:RNA binding"/>
    <property type="evidence" value="ECO:0007669"/>
    <property type="project" value="InterPro"/>
</dbReference>
<dbReference type="InterPro" id="IPR046960">
    <property type="entry name" value="PPR_At4g14850-like_plant"/>
</dbReference>
<dbReference type="EMBL" id="BJWL01000023">
    <property type="protein sequence ID" value="GFZ12122.1"/>
    <property type="molecule type" value="Genomic_DNA"/>
</dbReference>
<keyword evidence="1" id="KW-0677">Repeat</keyword>
<dbReference type="PROSITE" id="PS51375">
    <property type="entry name" value="PPR"/>
    <property type="match status" value="3"/>
</dbReference>
<comment type="caution">
    <text evidence="3">The sequence shown here is derived from an EMBL/GenBank/DDBJ whole genome shotgun (WGS) entry which is preliminary data.</text>
</comment>
<dbReference type="OrthoDB" id="1660842at2759"/>